<dbReference type="AlphaFoldDB" id="A0A7J7HZS4"/>
<organism evidence="1 2">
    <name type="scientific">Camellia sinensis</name>
    <name type="common">Tea plant</name>
    <name type="synonym">Thea sinensis</name>
    <dbReference type="NCBI Taxonomy" id="4442"/>
    <lineage>
        <taxon>Eukaryota</taxon>
        <taxon>Viridiplantae</taxon>
        <taxon>Streptophyta</taxon>
        <taxon>Embryophyta</taxon>
        <taxon>Tracheophyta</taxon>
        <taxon>Spermatophyta</taxon>
        <taxon>Magnoliopsida</taxon>
        <taxon>eudicotyledons</taxon>
        <taxon>Gunneridae</taxon>
        <taxon>Pentapetalae</taxon>
        <taxon>asterids</taxon>
        <taxon>Ericales</taxon>
        <taxon>Theaceae</taxon>
        <taxon>Camellia</taxon>
    </lineage>
</organism>
<evidence type="ECO:0000313" key="1">
    <source>
        <dbReference type="EMBL" id="KAF5957654.1"/>
    </source>
</evidence>
<keyword evidence="2" id="KW-1185">Reference proteome</keyword>
<gene>
    <name evidence="1" type="ORF">HYC85_004879</name>
</gene>
<reference evidence="1 2" key="2">
    <citation type="submission" date="2020-07" db="EMBL/GenBank/DDBJ databases">
        <title>Genome assembly of wild tea tree DASZ reveals pedigree and selection history of tea varieties.</title>
        <authorList>
            <person name="Zhang W."/>
        </authorList>
    </citation>
    <scope>NUCLEOTIDE SEQUENCE [LARGE SCALE GENOMIC DNA]</scope>
    <source>
        <strain evidence="2">cv. G240</strain>
        <tissue evidence="1">Leaf</tissue>
    </source>
</reference>
<proteinExistence type="predicted"/>
<accession>A0A7J7HZS4</accession>
<protein>
    <submittedName>
        <fullName evidence="1">Uncharacterized protein</fullName>
    </submittedName>
</protein>
<reference evidence="2" key="1">
    <citation type="journal article" date="2020" name="Nat. Commun.">
        <title>Genome assembly of wild tea tree DASZ reveals pedigree and selection history of tea varieties.</title>
        <authorList>
            <person name="Zhang W."/>
            <person name="Zhang Y."/>
            <person name="Qiu H."/>
            <person name="Guo Y."/>
            <person name="Wan H."/>
            <person name="Zhang X."/>
            <person name="Scossa F."/>
            <person name="Alseekh S."/>
            <person name="Zhang Q."/>
            <person name="Wang P."/>
            <person name="Xu L."/>
            <person name="Schmidt M.H."/>
            <person name="Jia X."/>
            <person name="Li D."/>
            <person name="Zhu A."/>
            <person name="Guo F."/>
            <person name="Chen W."/>
            <person name="Ni D."/>
            <person name="Usadel B."/>
            <person name="Fernie A.R."/>
            <person name="Wen W."/>
        </authorList>
    </citation>
    <scope>NUCLEOTIDE SEQUENCE [LARGE SCALE GENOMIC DNA]</scope>
    <source>
        <strain evidence="2">cv. G240</strain>
    </source>
</reference>
<dbReference type="EMBL" id="JACBKZ010000002">
    <property type="protein sequence ID" value="KAF5957654.1"/>
    <property type="molecule type" value="Genomic_DNA"/>
</dbReference>
<comment type="caution">
    <text evidence="1">The sequence shown here is derived from an EMBL/GenBank/DDBJ whole genome shotgun (WGS) entry which is preliminary data.</text>
</comment>
<name>A0A7J7HZS4_CAMSI</name>
<dbReference type="Proteomes" id="UP000593564">
    <property type="component" value="Unassembled WGS sequence"/>
</dbReference>
<evidence type="ECO:0000313" key="2">
    <source>
        <dbReference type="Proteomes" id="UP000593564"/>
    </source>
</evidence>
<sequence>MVPGYDINVGLLWHGRRHGISGLHYKETTPLTLSTIYGSERVLSLILNICGVDVNRISVMDYLTALDCYFAYEPTLNEFMTCLKHIMLNARTLGIEVA</sequence>